<dbReference type="AlphaFoldDB" id="A0A1M6N2A5"/>
<accession>A0A1M6N2A5</accession>
<feature type="modified residue" description="4-aspartylphosphate" evidence="1">
    <location>
        <position position="59"/>
    </location>
</feature>
<evidence type="ECO:0000313" key="3">
    <source>
        <dbReference type="EMBL" id="SHJ89743.1"/>
    </source>
</evidence>
<dbReference type="InterPro" id="IPR011006">
    <property type="entry name" value="CheY-like_superfamily"/>
</dbReference>
<proteinExistence type="predicted"/>
<dbReference type="OrthoDB" id="673128at2"/>
<reference evidence="3 4" key="1">
    <citation type="submission" date="2016-11" db="EMBL/GenBank/DDBJ databases">
        <authorList>
            <person name="Jaros S."/>
            <person name="Januszkiewicz K."/>
            <person name="Wedrychowicz H."/>
        </authorList>
    </citation>
    <scope>NUCLEOTIDE SEQUENCE [LARGE SCALE GENOMIC DNA]</scope>
    <source>
        <strain evidence="3 4">CGMCC 1.8863</strain>
    </source>
</reference>
<feature type="domain" description="Response regulatory" evidence="2">
    <location>
        <begin position="9"/>
        <end position="127"/>
    </location>
</feature>
<evidence type="ECO:0000259" key="2">
    <source>
        <dbReference type="PROSITE" id="PS50110"/>
    </source>
</evidence>
<dbReference type="PROSITE" id="PS50110">
    <property type="entry name" value="RESPONSE_REGULATORY"/>
    <property type="match status" value="1"/>
</dbReference>
<sequence>MKENIKELKILLVEDDPISNFITKSKLNKVGAENVFETENGQSAITFLEGESPDLIFLDINMPIMDGFEFLERCRQNRIWSLIPVVILTSSVRPCDKENALEYSNVIGFLEKPLNQTKIESIFLKYTSFKTNYM</sequence>
<evidence type="ECO:0000256" key="1">
    <source>
        <dbReference type="PROSITE-ProRule" id="PRU00169"/>
    </source>
</evidence>
<dbReference type="RefSeq" id="WP_084668559.1">
    <property type="nucleotide sequence ID" value="NZ_FQYX01000053.1"/>
</dbReference>
<dbReference type="Gene3D" id="3.40.50.2300">
    <property type="match status" value="1"/>
</dbReference>
<dbReference type="InterPro" id="IPR052893">
    <property type="entry name" value="TCS_response_regulator"/>
</dbReference>
<dbReference type="SUPFAM" id="SSF52172">
    <property type="entry name" value="CheY-like"/>
    <property type="match status" value="1"/>
</dbReference>
<protein>
    <submittedName>
        <fullName evidence="3">CheY chemotaxis protein or a CheY-like REC (Receiver) domain</fullName>
    </submittedName>
</protein>
<dbReference type="PANTHER" id="PTHR44520">
    <property type="entry name" value="RESPONSE REGULATOR RCP1-RELATED"/>
    <property type="match status" value="1"/>
</dbReference>
<keyword evidence="1" id="KW-0597">Phosphoprotein</keyword>
<name>A0A1M6N2A5_9FLAO</name>
<dbReference type="SMART" id="SM00448">
    <property type="entry name" value="REC"/>
    <property type="match status" value="1"/>
</dbReference>
<dbReference type="PANTHER" id="PTHR44520:SF2">
    <property type="entry name" value="RESPONSE REGULATOR RCP1"/>
    <property type="match status" value="1"/>
</dbReference>
<gene>
    <name evidence="3" type="ORF">SAMN04487911_15310</name>
</gene>
<evidence type="ECO:0000313" key="4">
    <source>
        <dbReference type="Proteomes" id="UP000184231"/>
    </source>
</evidence>
<organism evidence="3 4">
    <name type="scientific">Arenibacter nanhaiticus</name>
    <dbReference type="NCBI Taxonomy" id="558155"/>
    <lineage>
        <taxon>Bacteria</taxon>
        <taxon>Pseudomonadati</taxon>
        <taxon>Bacteroidota</taxon>
        <taxon>Flavobacteriia</taxon>
        <taxon>Flavobacteriales</taxon>
        <taxon>Flavobacteriaceae</taxon>
        <taxon>Arenibacter</taxon>
    </lineage>
</organism>
<dbReference type="GO" id="GO:0000160">
    <property type="term" value="P:phosphorelay signal transduction system"/>
    <property type="evidence" value="ECO:0007669"/>
    <property type="project" value="InterPro"/>
</dbReference>
<dbReference type="Pfam" id="PF00072">
    <property type="entry name" value="Response_reg"/>
    <property type="match status" value="1"/>
</dbReference>
<dbReference type="Proteomes" id="UP000184231">
    <property type="component" value="Unassembled WGS sequence"/>
</dbReference>
<keyword evidence="4" id="KW-1185">Reference proteome</keyword>
<dbReference type="InterPro" id="IPR001789">
    <property type="entry name" value="Sig_transdc_resp-reg_receiver"/>
</dbReference>
<dbReference type="EMBL" id="FQYX01000053">
    <property type="protein sequence ID" value="SHJ89743.1"/>
    <property type="molecule type" value="Genomic_DNA"/>
</dbReference>
<dbReference type="STRING" id="558155.SAMN04487911_15310"/>